<name>A0ABN9UEI9_9DINO</name>
<sequence>GRVRAARAAPGLEAAIATARRAGRPRSGSVGNPPCGDLPLAVPHPRPEIARGPRLACAAGTAMTAGGSTQEADAPGSERRVAVFLALTLLPVAYYMQETG</sequence>
<proteinExistence type="predicted"/>
<evidence type="ECO:0000313" key="3">
    <source>
        <dbReference type="Proteomes" id="UP001189429"/>
    </source>
</evidence>
<gene>
    <name evidence="2" type="ORF">PCOR1329_LOCUS47837</name>
</gene>
<feature type="region of interest" description="Disordered" evidence="1">
    <location>
        <begin position="20"/>
        <end position="47"/>
    </location>
</feature>
<feature type="non-terminal residue" evidence="2">
    <location>
        <position position="1"/>
    </location>
</feature>
<reference evidence="2" key="1">
    <citation type="submission" date="2023-10" db="EMBL/GenBank/DDBJ databases">
        <authorList>
            <person name="Chen Y."/>
            <person name="Shah S."/>
            <person name="Dougan E. K."/>
            <person name="Thang M."/>
            <person name="Chan C."/>
        </authorList>
    </citation>
    <scope>NUCLEOTIDE SEQUENCE [LARGE SCALE GENOMIC DNA]</scope>
</reference>
<dbReference type="EMBL" id="CAUYUJ010015767">
    <property type="protein sequence ID" value="CAK0857891.1"/>
    <property type="molecule type" value="Genomic_DNA"/>
</dbReference>
<evidence type="ECO:0000313" key="2">
    <source>
        <dbReference type="EMBL" id="CAK0857891.1"/>
    </source>
</evidence>
<comment type="caution">
    <text evidence="2">The sequence shown here is derived from an EMBL/GenBank/DDBJ whole genome shotgun (WGS) entry which is preliminary data.</text>
</comment>
<keyword evidence="3" id="KW-1185">Reference proteome</keyword>
<feature type="non-terminal residue" evidence="2">
    <location>
        <position position="100"/>
    </location>
</feature>
<evidence type="ECO:0000256" key="1">
    <source>
        <dbReference type="SAM" id="MobiDB-lite"/>
    </source>
</evidence>
<dbReference type="Proteomes" id="UP001189429">
    <property type="component" value="Unassembled WGS sequence"/>
</dbReference>
<protein>
    <submittedName>
        <fullName evidence="2">Uncharacterized protein</fullName>
    </submittedName>
</protein>
<organism evidence="2 3">
    <name type="scientific">Prorocentrum cordatum</name>
    <dbReference type="NCBI Taxonomy" id="2364126"/>
    <lineage>
        <taxon>Eukaryota</taxon>
        <taxon>Sar</taxon>
        <taxon>Alveolata</taxon>
        <taxon>Dinophyceae</taxon>
        <taxon>Prorocentrales</taxon>
        <taxon>Prorocentraceae</taxon>
        <taxon>Prorocentrum</taxon>
    </lineage>
</organism>
<accession>A0ABN9UEI9</accession>